<dbReference type="PATRIC" id="fig|66851.6.peg.670"/>
<dbReference type="EMBL" id="LWMU01000049">
    <property type="protein sequence ID" value="KZX13455.1"/>
    <property type="molecule type" value="Genomic_DNA"/>
</dbReference>
<dbReference type="Proteomes" id="UP000077428">
    <property type="component" value="Unassembled WGS sequence"/>
</dbReference>
<name>A0A162FIA4_METOA</name>
<dbReference type="OrthoDB" id="70751at2157"/>
<sequence>MGSTSADIEDKNNYMLKKFQIIAINGCGEKCVNKILKSKGIN</sequence>
<dbReference type="RefSeq" id="WP_081738388.1">
    <property type="nucleotide sequence ID" value="NZ_CABMAB010000030.1"/>
</dbReference>
<reference evidence="2" key="1">
    <citation type="journal article" date="2016" name="Genome Announc.">
        <title>Draft Genome Sequences of Methanobrevibacter curvatus DSM11111, Methanobrevibacter cuticularis DSM11139, Methanobrevibacter filiformis DSM11501, and Methanobrevibacter oralis DSM7256.</title>
        <authorList>
            <person name="Poehlein A."/>
            <person name="Seedorf H."/>
        </authorList>
    </citation>
    <scope>NUCLEOTIDE SEQUENCE [LARGE SCALE GENOMIC DNA]</scope>
    <source>
        <strain evidence="2">DSM 7256 / JCM 30027 / ZR</strain>
    </source>
</reference>
<gene>
    <name evidence="1" type="ORF">MBORA_06040</name>
</gene>
<comment type="caution">
    <text evidence="1">The sequence shown here is derived from an EMBL/GenBank/DDBJ whole genome shotgun (WGS) entry which is preliminary data.</text>
</comment>
<proteinExistence type="predicted"/>
<keyword evidence="2" id="KW-1185">Reference proteome</keyword>
<dbReference type="AlphaFoldDB" id="A0A162FIA4"/>
<evidence type="ECO:0000313" key="2">
    <source>
        <dbReference type="Proteomes" id="UP000077428"/>
    </source>
</evidence>
<organism evidence="1 2">
    <name type="scientific">Methanobrevibacter oralis</name>
    <dbReference type="NCBI Taxonomy" id="66851"/>
    <lineage>
        <taxon>Archaea</taxon>
        <taxon>Methanobacteriati</taxon>
        <taxon>Methanobacteriota</taxon>
        <taxon>Methanomada group</taxon>
        <taxon>Methanobacteria</taxon>
        <taxon>Methanobacteriales</taxon>
        <taxon>Methanobacteriaceae</taxon>
        <taxon>Methanobrevibacter</taxon>
    </lineage>
</organism>
<evidence type="ECO:0008006" key="3">
    <source>
        <dbReference type="Google" id="ProtNLM"/>
    </source>
</evidence>
<accession>A0A162FIA4</accession>
<evidence type="ECO:0000313" key="1">
    <source>
        <dbReference type="EMBL" id="KZX13455.1"/>
    </source>
</evidence>
<protein>
    <recommendedName>
        <fullName evidence="3">DGC domain protein</fullName>
    </recommendedName>
</protein>